<dbReference type="EMBL" id="CP017803">
    <property type="protein sequence ID" value="ATZ59689.1"/>
    <property type="molecule type" value="Genomic_DNA"/>
</dbReference>
<evidence type="ECO:0000313" key="3">
    <source>
        <dbReference type="EMBL" id="ATZ59689.1"/>
    </source>
</evidence>
<evidence type="ECO:0000313" key="4">
    <source>
        <dbReference type="Proteomes" id="UP000232133"/>
    </source>
</evidence>
<dbReference type="SUPFAM" id="SSF57884">
    <property type="entry name" value="Ada DNA repair protein, N-terminal domain (N-Ada 10)"/>
    <property type="match status" value="1"/>
</dbReference>
<evidence type="ECO:0000259" key="2">
    <source>
        <dbReference type="Pfam" id="PF13240"/>
    </source>
</evidence>
<dbReference type="Gene3D" id="3.40.10.10">
    <property type="entry name" value="DNA Methylphosphotriester Repair Domain"/>
    <property type="match status" value="1"/>
</dbReference>
<organism evidence="3 4">
    <name type="scientific">Methanobrevibacter smithii</name>
    <dbReference type="NCBI Taxonomy" id="2173"/>
    <lineage>
        <taxon>Archaea</taxon>
        <taxon>Methanobacteriati</taxon>
        <taxon>Methanobacteriota</taxon>
        <taxon>Methanomada group</taxon>
        <taxon>Methanobacteria</taxon>
        <taxon>Methanobacteriales</taxon>
        <taxon>Methanobacteriaceae</taxon>
        <taxon>Methanobrevibacter</taxon>
    </lineage>
</organism>
<dbReference type="Pfam" id="PF13240">
    <property type="entry name" value="Zn_Ribbon_1"/>
    <property type="match status" value="1"/>
</dbReference>
<dbReference type="InterPro" id="IPR035451">
    <property type="entry name" value="Ada-like_dom_sf"/>
</dbReference>
<evidence type="ECO:0000256" key="1">
    <source>
        <dbReference type="SAM" id="Phobius"/>
    </source>
</evidence>
<gene>
    <name evidence="3" type="ORF">BK798_04280</name>
</gene>
<sequence length="150" mass="15912">MVQCRECNSEVSDKAKFCPKCRTPLKSNEDVPKSPKIARDKKGGFNPILIIGIIAIVAIAALGVGLLLGGGSDDSPAAVNNTAESDDVAEDVNPAPASANVTYVCSQKSDKFHLPDCEWAQKINPKNKITYNSRDAAVADGRIPCQVCNP</sequence>
<proteinExistence type="predicted"/>
<dbReference type="AlphaFoldDB" id="A0A2H4U6E5"/>
<keyword evidence="1" id="KW-0812">Transmembrane</keyword>
<dbReference type="RefSeq" id="WP_100815449.1">
    <property type="nucleotide sequence ID" value="NZ_CP017803.1"/>
</dbReference>
<keyword evidence="1" id="KW-0472">Membrane</keyword>
<dbReference type="Proteomes" id="UP000232133">
    <property type="component" value="Chromosome"/>
</dbReference>
<feature type="transmembrane region" description="Helical" evidence="1">
    <location>
        <begin position="48"/>
        <end position="68"/>
    </location>
</feature>
<protein>
    <submittedName>
        <fullName evidence="3">Zinc ribbon domain-containing protein</fullName>
    </submittedName>
</protein>
<accession>A0A2H4U6E5</accession>
<feature type="domain" description="Zinc-ribbon" evidence="2">
    <location>
        <begin position="4"/>
        <end position="21"/>
    </location>
</feature>
<keyword evidence="1" id="KW-1133">Transmembrane helix</keyword>
<name>A0A2H4U6E5_METSM</name>
<reference evidence="3 4" key="1">
    <citation type="submission" date="2016-10" db="EMBL/GenBank/DDBJ databases">
        <authorList>
            <person name="Varghese N."/>
        </authorList>
    </citation>
    <scope>NUCLEOTIDE SEQUENCE [LARGE SCALE GENOMIC DNA]</scope>
    <source>
        <strain evidence="3 4">KB11</strain>
    </source>
</reference>
<dbReference type="InterPro" id="IPR026870">
    <property type="entry name" value="Zinc_ribbon_dom"/>
</dbReference>
<dbReference type="GeneID" id="35118568"/>